<name>A0AAD8E5S1_DIPPU</name>
<accession>A0AAD8E5S1</accession>
<evidence type="ECO:0000256" key="1">
    <source>
        <dbReference type="SAM" id="MobiDB-lite"/>
    </source>
</evidence>
<evidence type="ECO:0000313" key="3">
    <source>
        <dbReference type="Proteomes" id="UP001233999"/>
    </source>
</evidence>
<sequence length="1712" mass="190845">ILKTPKPRIPLQDLKKRVSFHKAIKTKEYFVGEATTVFGTTYEDTFKSSDSSEQSSGYTTGHITTDDDVCSRATSRSHLEETLPQNVKSNIHQFDTNHELYLAKSQNSIDMEFTEPMNIISDFPSTKGHTSSICRSNQETVNSKSPETADLLCNDDMELTEPLLCSTAASRSDLEETSCSQNLNLNNQFNIGREFYVPIHHNSIDMEFTEPMNIISDFPSNKGHTSNICRSNQETVNSKSLETANHLCNDDMDLTEPLLCSTAAYRSDLEETSCSQNPNSNNQFNIGREFYVPIHRSSTDMEFTEPVNVNSDFATNNKETISNICHSNRKIASSKLPDTAEVRLCSDDDDMELTEPLLSSRATTRFGLEEISCPQNSKSNNHQFDTGHKLYLPKSRNSTDMEFTEPINMNSDLLTGNKETINICHSNRETANSKLLETGKANLCNNNDKELTEPLVSQINSNSPLFATVTDSLYPSSLSSSSDKFSSSENILMDKNINISNEMCISKHQNLIADMEFTEHLVSKIHSNPLVPTTTAESVCPSSLPSSSDKFSNSKHNNDDHEVCIPKHCDLIDMEFTEPLISQIHSSSIVSISTTDSVYPFSLSPLSDKFNSNELRCKDETQFIKISKPDTIRLTNYLENIHGSSSEIIETDNKIREYIMDSFNESIKSAPLNDISLQTSIRSETDSDEELLAIIQHSRYKTANRSLMGNKILSTISDPKSKVTHLPDDKEICNLSNEKTSCEEDSEIEMTCKDNNALIIPSASYIDTRDCIAAGKMQIENVSSQELDNSNVSNINEFKDNLKSCELFNNDKLGVAVSNDSTMEFTNVSRLAQVTVSNDSTMEFTNVSCLPQVAVSKDSTMELTNVSRLAQVTVSNDSTMEFTNVSRLAQVAVSNYSTMEFTNVSCLPQVAVSNDSTMEFTNVSRLAQVAISNDSTKEFTNVSHLPQVAVSNDSTMEFTNVIHSPQVAVLNDSTMEFTNVSHLPQVAVSNDSTMEFTNVIHSPQVTVLNDSTIKFTNVSPLPQVAVSNDSTMEFTNVIHSPQVAVLNDSTIKFTNVSPLPQVAVSNDSTMEFTNVIHSPQVAVLNDSTIKFTNVSPLPQVAVSNDSTMEFTNVSRLPQVAISNDSTMEFTNVSHIPQVAVSNDSTMEFTNVSHLPQVAVSNDSTMEFTNVSHLPQHNYGSENDFSLRERETSLSNTDTNVKLMSKNLEKVENRKEIEILKSKSTTVTSLGSDVSEVTYLHTSGIKSGESYSCSRYNNEFNEENMPMHNPLSSNMTDISTLPTKQNKSDINALAEVEILKENILEQNTESSTHISREFAIENVSSQNSLKNLSSPNKSDVKGAELKLGEIELSSADIQKLDISECTLFESENIENISQLSTSLLSTESVDCVSMCIKEADTNVTMFASRTLFSSEHETGNSGNGTRIVSRMSEPHSRLENSVVLSKSSSKLECCSRLEENLNKSTKISKTKDMLSETSKMSTTKENITETTAISVEDQIKALQLRSVEPATKFIFLKPNNEWFIKELSETCWSFLFMSKIVELLIRFDKSASRTVSDIELISHATDDTDPLEKFVHKILLRELPAQRLKLKCKQAEDVVEILKHVITFIKKINRFKKDILLLQMTEVAEFKNNRFVFDVSEMAICLWFHVKVNLNHWDGILPEDVSVENEIGEVCEHEVKQLATSAVRGPGCLFDYVKIVNEYVEVLRVSASR</sequence>
<protein>
    <submittedName>
        <fullName evidence="2">Uncharacterized protein</fullName>
    </submittedName>
</protein>
<gene>
    <name evidence="2" type="ORF">L9F63_005854</name>
</gene>
<dbReference type="Pfam" id="PF15402">
    <property type="entry name" value="MELT_2"/>
    <property type="match status" value="13"/>
</dbReference>
<feature type="compositionally biased region" description="Low complexity" evidence="1">
    <location>
        <begin position="538"/>
        <end position="551"/>
    </location>
</feature>
<comment type="caution">
    <text evidence="2">The sequence shown here is derived from an EMBL/GenBank/DDBJ whole genome shotgun (WGS) entry which is preliminary data.</text>
</comment>
<organism evidence="2 3">
    <name type="scientific">Diploptera punctata</name>
    <name type="common">Pacific beetle cockroach</name>
    <dbReference type="NCBI Taxonomy" id="6984"/>
    <lineage>
        <taxon>Eukaryota</taxon>
        <taxon>Metazoa</taxon>
        <taxon>Ecdysozoa</taxon>
        <taxon>Arthropoda</taxon>
        <taxon>Hexapoda</taxon>
        <taxon>Insecta</taxon>
        <taxon>Pterygota</taxon>
        <taxon>Neoptera</taxon>
        <taxon>Polyneoptera</taxon>
        <taxon>Dictyoptera</taxon>
        <taxon>Blattodea</taxon>
        <taxon>Blaberoidea</taxon>
        <taxon>Blaberidae</taxon>
        <taxon>Diplopterinae</taxon>
        <taxon>Diploptera</taxon>
    </lineage>
</organism>
<feature type="region of interest" description="Disordered" evidence="1">
    <location>
        <begin position="536"/>
        <end position="557"/>
    </location>
</feature>
<proteinExistence type="predicted"/>
<dbReference type="Proteomes" id="UP001233999">
    <property type="component" value="Unassembled WGS sequence"/>
</dbReference>
<keyword evidence="3" id="KW-1185">Reference proteome</keyword>
<dbReference type="EMBL" id="JASPKZ010009353">
    <property type="protein sequence ID" value="KAJ9577587.1"/>
    <property type="molecule type" value="Genomic_DNA"/>
</dbReference>
<evidence type="ECO:0000313" key="2">
    <source>
        <dbReference type="EMBL" id="KAJ9577587.1"/>
    </source>
</evidence>
<reference evidence="2" key="2">
    <citation type="submission" date="2023-05" db="EMBL/GenBank/DDBJ databases">
        <authorList>
            <person name="Fouks B."/>
        </authorList>
    </citation>
    <scope>NUCLEOTIDE SEQUENCE</scope>
    <source>
        <strain evidence="2">Stay&amp;Tobe</strain>
        <tissue evidence="2">Testes</tissue>
    </source>
</reference>
<reference evidence="2" key="1">
    <citation type="journal article" date="2023" name="IScience">
        <title>Live-bearing cockroach genome reveals convergent evolutionary mechanisms linked to viviparity in insects and beyond.</title>
        <authorList>
            <person name="Fouks B."/>
            <person name="Harrison M.C."/>
            <person name="Mikhailova A.A."/>
            <person name="Marchal E."/>
            <person name="English S."/>
            <person name="Carruthers M."/>
            <person name="Jennings E.C."/>
            <person name="Chiamaka E.L."/>
            <person name="Frigard R.A."/>
            <person name="Pippel M."/>
            <person name="Attardo G.M."/>
            <person name="Benoit J.B."/>
            <person name="Bornberg-Bauer E."/>
            <person name="Tobe S.S."/>
        </authorList>
    </citation>
    <scope>NUCLEOTIDE SEQUENCE</scope>
    <source>
        <strain evidence="2">Stay&amp;Tobe</strain>
    </source>
</reference>
<feature type="non-terminal residue" evidence="2">
    <location>
        <position position="1"/>
    </location>
</feature>